<keyword evidence="4" id="KW-0676">Redox-active center</keyword>
<dbReference type="PROSITE" id="PS51352">
    <property type="entry name" value="THIOREDOXIN_2"/>
    <property type="match status" value="1"/>
</dbReference>
<feature type="chain" id="PRO_5020831226" evidence="5">
    <location>
        <begin position="27"/>
        <end position="389"/>
    </location>
</feature>
<evidence type="ECO:0000256" key="2">
    <source>
        <dbReference type="ARBA" id="ARBA00022748"/>
    </source>
</evidence>
<dbReference type="AlphaFoldDB" id="A0A4Q1D9V9"/>
<dbReference type="GO" id="GO:0017004">
    <property type="term" value="P:cytochrome complex assembly"/>
    <property type="evidence" value="ECO:0007669"/>
    <property type="project" value="UniProtKB-KW"/>
</dbReference>
<proteinExistence type="predicted"/>
<gene>
    <name evidence="7" type="ORF">ESB13_04925</name>
</gene>
<dbReference type="CDD" id="cd02966">
    <property type="entry name" value="TlpA_like_family"/>
    <property type="match status" value="1"/>
</dbReference>
<dbReference type="InterPro" id="IPR025380">
    <property type="entry name" value="DUF4369"/>
</dbReference>
<dbReference type="InterPro" id="IPR000866">
    <property type="entry name" value="AhpC/TSA"/>
</dbReference>
<keyword evidence="2" id="KW-0201">Cytochrome c-type biogenesis</keyword>
<evidence type="ECO:0000256" key="3">
    <source>
        <dbReference type="ARBA" id="ARBA00023157"/>
    </source>
</evidence>
<keyword evidence="8" id="KW-1185">Reference proteome</keyword>
<feature type="domain" description="Thioredoxin" evidence="6">
    <location>
        <begin position="245"/>
        <end position="385"/>
    </location>
</feature>
<dbReference type="RefSeq" id="WP_129001907.1">
    <property type="nucleotide sequence ID" value="NZ_SDHZ01000001.1"/>
</dbReference>
<dbReference type="PROSITE" id="PS00194">
    <property type="entry name" value="THIOREDOXIN_1"/>
    <property type="match status" value="1"/>
</dbReference>
<comment type="caution">
    <text evidence="7">The sequence shown here is derived from an EMBL/GenBank/DDBJ whole genome shotgun (WGS) entry which is preliminary data.</text>
</comment>
<keyword evidence="3" id="KW-1015">Disulfide bond</keyword>
<evidence type="ECO:0000313" key="8">
    <source>
        <dbReference type="Proteomes" id="UP000290545"/>
    </source>
</evidence>
<dbReference type="EMBL" id="SDHZ01000001">
    <property type="protein sequence ID" value="RXK86157.1"/>
    <property type="molecule type" value="Genomic_DNA"/>
</dbReference>
<organism evidence="7 8">
    <name type="scientific">Filimonas effusa</name>
    <dbReference type="NCBI Taxonomy" id="2508721"/>
    <lineage>
        <taxon>Bacteria</taxon>
        <taxon>Pseudomonadati</taxon>
        <taxon>Bacteroidota</taxon>
        <taxon>Chitinophagia</taxon>
        <taxon>Chitinophagales</taxon>
        <taxon>Chitinophagaceae</taxon>
        <taxon>Filimonas</taxon>
    </lineage>
</organism>
<dbReference type="PANTHER" id="PTHR42852">
    <property type="entry name" value="THIOL:DISULFIDE INTERCHANGE PROTEIN DSBE"/>
    <property type="match status" value="1"/>
</dbReference>
<feature type="signal peptide" evidence="5">
    <location>
        <begin position="1"/>
        <end position="26"/>
    </location>
</feature>
<dbReference type="OrthoDB" id="6399635at2"/>
<dbReference type="InterPro" id="IPR036249">
    <property type="entry name" value="Thioredoxin-like_sf"/>
</dbReference>
<dbReference type="PANTHER" id="PTHR42852:SF6">
    <property type="entry name" value="THIOL:DISULFIDE INTERCHANGE PROTEIN DSBE"/>
    <property type="match status" value="1"/>
</dbReference>
<dbReference type="GO" id="GO:0030313">
    <property type="term" value="C:cell envelope"/>
    <property type="evidence" value="ECO:0007669"/>
    <property type="project" value="UniProtKB-SubCell"/>
</dbReference>
<dbReference type="InterPro" id="IPR050553">
    <property type="entry name" value="Thioredoxin_ResA/DsbE_sf"/>
</dbReference>
<dbReference type="SUPFAM" id="SSF52833">
    <property type="entry name" value="Thioredoxin-like"/>
    <property type="match status" value="1"/>
</dbReference>
<evidence type="ECO:0000256" key="5">
    <source>
        <dbReference type="SAM" id="SignalP"/>
    </source>
</evidence>
<evidence type="ECO:0000256" key="1">
    <source>
        <dbReference type="ARBA" id="ARBA00004196"/>
    </source>
</evidence>
<dbReference type="Pfam" id="PF14289">
    <property type="entry name" value="DUF4369"/>
    <property type="match status" value="1"/>
</dbReference>
<evidence type="ECO:0000256" key="4">
    <source>
        <dbReference type="ARBA" id="ARBA00023284"/>
    </source>
</evidence>
<evidence type="ECO:0000313" key="7">
    <source>
        <dbReference type="EMBL" id="RXK86157.1"/>
    </source>
</evidence>
<reference evidence="7 8" key="1">
    <citation type="submission" date="2019-01" db="EMBL/GenBank/DDBJ databases">
        <title>Filimonas sp. strain TTM-71.</title>
        <authorList>
            <person name="Chen W.-M."/>
        </authorList>
    </citation>
    <scope>NUCLEOTIDE SEQUENCE [LARGE SCALE GENOMIC DNA]</scope>
    <source>
        <strain evidence="7 8">TTM-71</strain>
    </source>
</reference>
<dbReference type="Proteomes" id="UP000290545">
    <property type="component" value="Unassembled WGS sequence"/>
</dbReference>
<accession>A0A4Q1D9V9</accession>
<dbReference type="InterPro" id="IPR013766">
    <property type="entry name" value="Thioredoxin_domain"/>
</dbReference>
<comment type="subcellular location">
    <subcellularLocation>
        <location evidence="1">Cell envelope</location>
    </subcellularLocation>
</comment>
<protein>
    <submittedName>
        <fullName evidence="7">AhpC/TSA family protein</fullName>
    </submittedName>
</protein>
<keyword evidence="5" id="KW-0732">Signal</keyword>
<sequence length="389" mass="43970">MHTKRKKIAVKVSFAATFLLSQLIHAQTGFVVQGSFQPAKSGSIQMRYKDGDKMVIDSARLEQGNFVLKGALKSPALITLIYSPANDNTPLTHAVQEKRRYSLFLEEGARITLQAKDSLSGAVVKGSRLQEEYLAYSKKTAAFYDRLRPVNLAIFRLEREKKRDSVEIYKERLKPLQLEEQKLVDEILKTYPNSPVSLLAVYDFERPGTAEKQNSRPFFNRLSPELRQLPMGAALEKILAEKEAFGIGKKALDFQLPDTLGKMVDFAGLKARYVLLDFWASWCGPCRLQHPFLREAYQQFNKAGFTIVSVSLDKSRDKWLAAIRADNVGDWIHVSDLKGATGELPLKYFIKSVPHNFLIDMSTKTIIGTNFYGWELDKKLTALLSDPKG</sequence>
<dbReference type="InterPro" id="IPR017937">
    <property type="entry name" value="Thioredoxin_CS"/>
</dbReference>
<dbReference type="Gene3D" id="3.40.30.10">
    <property type="entry name" value="Glutaredoxin"/>
    <property type="match status" value="1"/>
</dbReference>
<dbReference type="Pfam" id="PF00578">
    <property type="entry name" value="AhpC-TSA"/>
    <property type="match status" value="1"/>
</dbReference>
<name>A0A4Q1D9V9_9BACT</name>
<evidence type="ECO:0000259" key="6">
    <source>
        <dbReference type="PROSITE" id="PS51352"/>
    </source>
</evidence>